<reference evidence="2 3" key="1">
    <citation type="submission" date="2019-02" db="EMBL/GenBank/DDBJ databases">
        <title>Genome analysis provides insights into bioremediation potentialities and Haloocin production by Natrinema altunense strain 4.1R isolated from Chott Douz in Tunisian desert.</title>
        <authorList>
            <person name="Najjari A."/>
            <person name="Youssef N."/>
            <person name="Ben Dhia O."/>
            <person name="Ferjani R."/>
            <person name="El Hidri D."/>
            <person name="Ouzari H.I."/>
            <person name="Cherif A."/>
        </authorList>
    </citation>
    <scope>NUCLEOTIDE SEQUENCE [LARGE SCALE GENOMIC DNA]</scope>
    <source>
        <strain evidence="2 3">4.1R</strain>
    </source>
</reference>
<dbReference type="FunFam" id="3.40.50.720:FF:000702">
    <property type="entry name" value="NADH dehydrogenase (Ubiquinone)"/>
    <property type="match status" value="1"/>
</dbReference>
<dbReference type="InterPro" id="IPR051207">
    <property type="entry name" value="ComplexI_NDUFA9_subunit"/>
</dbReference>
<gene>
    <name evidence="2" type="ORF">ELS17_17045</name>
</gene>
<evidence type="ECO:0000259" key="1">
    <source>
        <dbReference type="Pfam" id="PF13460"/>
    </source>
</evidence>
<sequence length="306" mass="31864">MNVLVAGGSGFIGTTLCAELVERGHAVTALSRSPDDAGLPDGVASAVGDVSAYESIADTVADHDAVVNLVSLSPLYEPRGGPSHEAVHLGGTENLVRAADAGGVSRFLQMSALGADPNGDTAYIRAKGRAEAVVRESGLEWTIVRPSVVFGEGGEFVEFTKTLTTPYVTGLPGGGKTRFQPIWVGDLVPMLADALEDDAHVGETYELAGPQITTLADVTKLVYAAEGKDVTIVPIPMGLAKVGLSAVDSLPFVPFGPDQARSLEFDNTVADNDVTAFGRDPADLRTLGSYLGLDGTDHRRTRSETA</sequence>
<dbReference type="EMBL" id="SHMR01000009">
    <property type="protein sequence ID" value="RZH66387.1"/>
    <property type="molecule type" value="Genomic_DNA"/>
</dbReference>
<dbReference type="GO" id="GO:0044877">
    <property type="term" value="F:protein-containing complex binding"/>
    <property type="evidence" value="ECO:0007669"/>
    <property type="project" value="TreeGrafter"/>
</dbReference>
<name>A0A482Y0X2_9EURY</name>
<dbReference type="Pfam" id="PF13460">
    <property type="entry name" value="NAD_binding_10"/>
    <property type="match status" value="1"/>
</dbReference>
<evidence type="ECO:0000313" key="3">
    <source>
        <dbReference type="Proteomes" id="UP000292704"/>
    </source>
</evidence>
<dbReference type="Proteomes" id="UP000292704">
    <property type="component" value="Unassembled WGS sequence"/>
</dbReference>
<protein>
    <submittedName>
        <fullName evidence="2">Complex I NDUFA9 subunit family protein</fullName>
    </submittedName>
</protein>
<dbReference type="PANTHER" id="PTHR12126">
    <property type="entry name" value="NADH-UBIQUINONE OXIDOREDUCTASE 39 KDA SUBUNIT-RELATED"/>
    <property type="match status" value="1"/>
</dbReference>
<dbReference type="InterPro" id="IPR016040">
    <property type="entry name" value="NAD(P)-bd_dom"/>
</dbReference>
<dbReference type="SUPFAM" id="SSF51735">
    <property type="entry name" value="NAD(P)-binding Rossmann-fold domains"/>
    <property type="match status" value="1"/>
</dbReference>
<dbReference type="RefSeq" id="WP_130171639.1">
    <property type="nucleotide sequence ID" value="NZ_SHMR01000009.1"/>
</dbReference>
<dbReference type="OrthoDB" id="213145at2157"/>
<evidence type="ECO:0000313" key="2">
    <source>
        <dbReference type="EMBL" id="RZH66387.1"/>
    </source>
</evidence>
<dbReference type="PANTHER" id="PTHR12126:SF11">
    <property type="entry name" value="NADH DEHYDROGENASE [UBIQUINONE] 1 ALPHA SUBCOMPLEX SUBUNIT 9, MITOCHONDRIAL"/>
    <property type="match status" value="1"/>
</dbReference>
<dbReference type="AlphaFoldDB" id="A0A482Y0X2"/>
<dbReference type="Gene3D" id="3.40.50.720">
    <property type="entry name" value="NAD(P)-binding Rossmann-like Domain"/>
    <property type="match status" value="1"/>
</dbReference>
<feature type="domain" description="NAD(P)-binding" evidence="1">
    <location>
        <begin position="7"/>
        <end position="149"/>
    </location>
</feature>
<proteinExistence type="predicted"/>
<accession>A0A482Y0X2</accession>
<comment type="caution">
    <text evidence="2">The sequence shown here is derived from an EMBL/GenBank/DDBJ whole genome shotgun (WGS) entry which is preliminary data.</text>
</comment>
<organism evidence="2 3">
    <name type="scientific">Natrinema altunense</name>
    <dbReference type="NCBI Taxonomy" id="222984"/>
    <lineage>
        <taxon>Archaea</taxon>
        <taxon>Methanobacteriati</taxon>
        <taxon>Methanobacteriota</taxon>
        <taxon>Stenosarchaea group</taxon>
        <taxon>Halobacteria</taxon>
        <taxon>Halobacteriales</taxon>
        <taxon>Natrialbaceae</taxon>
        <taxon>Natrinema</taxon>
    </lineage>
</organism>
<dbReference type="STRING" id="222984.GCA_000731985_02541"/>
<dbReference type="InterPro" id="IPR036291">
    <property type="entry name" value="NAD(P)-bd_dom_sf"/>
</dbReference>
<dbReference type="CDD" id="cd05271">
    <property type="entry name" value="NDUFA9_like_SDR_a"/>
    <property type="match status" value="1"/>
</dbReference>